<reference evidence="3" key="1">
    <citation type="journal article" date="2019" name="Int. J. Syst. Evol. Microbiol.">
        <title>The Global Catalogue of Microorganisms (GCM) 10K type strain sequencing project: providing services to taxonomists for standard genome sequencing and annotation.</title>
        <authorList>
            <consortium name="The Broad Institute Genomics Platform"/>
            <consortium name="The Broad Institute Genome Sequencing Center for Infectious Disease"/>
            <person name="Wu L."/>
            <person name="Ma J."/>
        </authorList>
    </citation>
    <scope>NUCLEOTIDE SEQUENCE [LARGE SCALE GENOMIC DNA]</scope>
    <source>
        <strain evidence="3">TISTR 1571</strain>
    </source>
</reference>
<dbReference type="Proteomes" id="UP001597452">
    <property type="component" value="Unassembled WGS sequence"/>
</dbReference>
<feature type="transmembrane region" description="Helical" evidence="1">
    <location>
        <begin position="6"/>
        <end position="26"/>
    </location>
</feature>
<sequence>MGYFNIASLILGVVAWFIPIIALVYYKQRENSSWALLTFLSISACAIALLFQIVYQNHLVRIEDWAALMDTSGTLVRVGTVLVLVTLVSNGVMIYRHKAS</sequence>
<dbReference type="RefSeq" id="WP_279401617.1">
    <property type="nucleotide sequence ID" value="NZ_JBHUMZ010000010.1"/>
</dbReference>
<protein>
    <recommendedName>
        <fullName evidence="4">Cytochrome c oxidase subunit 4</fullName>
    </recommendedName>
</protein>
<gene>
    <name evidence="2" type="ORF">ACFSW4_02075</name>
</gene>
<evidence type="ECO:0008006" key="4">
    <source>
        <dbReference type="Google" id="ProtNLM"/>
    </source>
</evidence>
<dbReference type="EMBL" id="JBHUMZ010000010">
    <property type="protein sequence ID" value="MFD2637658.1"/>
    <property type="molecule type" value="Genomic_DNA"/>
</dbReference>
<evidence type="ECO:0000313" key="2">
    <source>
        <dbReference type="EMBL" id="MFD2637658.1"/>
    </source>
</evidence>
<organism evidence="2 3">
    <name type="scientific">Piscibacillus salipiscarius</name>
    <dbReference type="NCBI Taxonomy" id="299480"/>
    <lineage>
        <taxon>Bacteria</taxon>
        <taxon>Bacillati</taxon>
        <taxon>Bacillota</taxon>
        <taxon>Bacilli</taxon>
        <taxon>Bacillales</taxon>
        <taxon>Bacillaceae</taxon>
        <taxon>Piscibacillus</taxon>
    </lineage>
</organism>
<keyword evidence="3" id="KW-1185">Reference proteome</keyword>
<keyword evidence="1" id="KW-0472">Membrane</keyword>
<evidence type="ECO:0000313" key="3">
    <source>
        <dbReference type="Proteomes" id="UP001597452"/>
    </source>
</evidence>
<accession>A0ABW5Q6P0</accession>
<comment type="caution">
    <text evidence="2">The sequence shown here is derived from an EMBL/GenBank/DDBJ whole genome shotgun (WGS) entry which is preliminary data.</text>
</comment>
<keyword evidence="1" id="KW-1133">Transmembrane helix</keyword>
<feature type="transmembrane region" description="Helical" evidence="1">
    <location>
        <begin position="75"/>
        <end position="95"/>
    </location>
</feature>
<feature type="transmembrane region" description="Helical" evidence="1">
    <location>
        <begin position="33"/>
        <end position="55"/>
    </location>
</feature>
<proteinExistence type="predicted"/>
<name>A0ABW5Q6P0_9BACI</name>
<keyword evidence="1" id="KW-0812">Transmembrane</keyword>
<evidence type="ECO:0000256" key="1">
    <source>
        <dbReference type="SAM" id="Phobius"/>
    </source>
</evidence>